<accession>A0A9J6CBT4</accession>
<dbReference type="OrthoDB" id="10003563at2759"/>
<dbReference type="Proteomes" id="UP001107558">
    <property type="component" value="Chromosome 2"/>
</dbReference>
<organism evidence="8 9">
    <name type="scientific">Polypedilum vanderplanki</name>
    <name type="common">Sleeping chironomid midge</name>
    <dbReference type="NCBI Taxonomy" id="319348"/>
    <lineage>
        <taxon>Eukaryota</taxon>
        <taxon>Metazoa</taxon>
        <taxon>Ecdysozoa</taxon>
        <taxon>Arthropoda</taxon>
        <taxon>Hexapoda</taxon>
        <taxon>Insecta</taxon>
        <taxon>Pterygota</taxon>
        <taxon>Neoptera</taxon>
        <taxon>Endopterygota</taxon>
        <taxon>Diptera</taxon>
        <taxon>Nematocera</taxon>
        <taxon>Chironomoidea</taxon>
        <taxon>Chironomidae</taxon>
        <taxon>Chironominae</taxon>
        <taxon>Polypedilum</taxon>
        <taxon>Polypedilum</taxon>
    </lineage>
</organism>
<evidence type="ECO:0000256" key="1">
    <source>
        <dbReference type="ARBA" id="ARBA00004325"/>
    </source>
</evidence>
<keyword evidence="4" id="KW-0496">Mitochondrion</keyword>
<dbReference type="PANTHER" id="PTHR12297:SF3">
    <property type="entry name" value="HIG1 DOMAIN FAMILY MEMBER 1A"/>
    <property type="match status" value="1"/>
</dbReference>
<proteinExistence type="predicted"/>
<dbReference type="InterPro" id="IPR050355">
    <property type="entry name" value="RCF1"/>
</dbReference>
<protein>
    <recommendedName>
        <fullName evidence="7">HIG1 domain-containing protein</fullName>
    </recommendedName>
</protein>
<feature type="domain" description="HIG1" evidence="7">
    <location>
        <begin position="1"/>
        <end position="91"/>
    </location>
</feature>
<name>A0A9J6CBT4_POLVA</name>
<evidence type="ECO:0000313" key="9">
    <source>
        <dbReference type="Proteomes" id="UP001107558"/>
    </source>
</evidence>
<dbReference type="GO" id="GO:0097250">
    <property type="term" value="P:mitochondrial respirasome assembly"/>
    <property type="evidence" value="ECO:0007669"/>
    <property type="project" value="TreeGrafter"/>
</dbReference>
<evidence type="ECO:0000313" key="8">
    <source>
        <dbReference type="EMBL" id="KAG5679187.1"/>
    </source>
</evidence>
<gene>
    <name evidence="8" type="ORF">PVAND_008775</name>
</gene>
<comment type="subcellular location">
    <subcellularLocation>
        <location evidence="1">Mitochondrion membrane</location>
    </subcellularLocation>
</comment>
<feature type="transmembrane region" description="Helical" evidence="6">
    <location>
        <begin position="27"/>
        <end position="44"/>
    </location>
</feature>
<dbReference type="EMBL" id="JADBJN010000002">
    <property type="protein sequence ID" value="KAG5679187.1"/>
    <property type="molecule type" value="Genomic_DNA"/>
</dbReference>
<dbReference type="InterPro" id="IPR007667">
    <property type="entry name" value="Hypoxia_induced_domain"/>
</dbReference>
<keyword evidence="3 6" id="KW-1133">Transmembrane helix</keyword>
<evidence type="ECO:0000256" key="3">
    <source>
        <dbReference type="ARBA" id="ARBA00022989"/>
    </source>
</evidence>
<evidence type="ECO:0000256" key="4">
    <source>
        <dbReference type="ARBA" id="ARBA00023128"/>
    </source>
</evidence>
<dbReference type="PROSITE" id="PS51503">
    <property type="entry name" value="HIG1"/>
    <property type="match status" value="1"/>
</dbReference>
<evidence type="ECO:0000256" key="5">
    <source>
        <dbReference type="ARBA" id="ARBA00023136"/>
    </source>
</evidence>
<reference evidence="8" key="1">
    <citation type="submission" date="2021-03" db="EMBL/GenBank/DDBJ databases">
        <title>Chromosome level genome of the anhydrobiotic midge Polypedilum vanderplanki.</title>
        <authorList>
            <person name="Yoshida Y."/>
            <person name="Kikawada T."/>
            <person name="Gusev O."/>
        </authorList>
    </citation>
    <scope>NUCLEOTIDE SEQUENCE</scope>
    <source>
        <strain evidence="8">NIAS01</strain>
        <tissue evidence="8">Whole body or cell culture</tissue>
    </source>
</reference>
<dbReference type="GO" id="GO:0031966">
    <property type="term" value="C:mitochondrial membrane"/>
    <property type="evidence" value="ECO:0007669"/>
    <property type="project" value="UniProtKB-SubCell"/>
</dbReference>
<dbReference type="Gene3D" id="6.10.140.1320">
    <property type="match status" value="1"/>
</dbReference>
<evidence type="ECO:0000256" key="2">
    <source>
        <dbReference type="ARBA" id="ARBA00022692"/>
    </source>
</evidence>
<keyword evidence="2 6" id="KW-0812">Transmembrane</keyword>
<keyword evidence="5 6" id="KW-0472">Membrane</keyword>
<dbReference type="AlphaFoldDB" id="A0A9J6CBT4"/>
<keyword evidence="9" id="KW-1185">Reference proteome</keyword>
<sequence>MPEEKFVFRDEEGSGGKLARKAKDSPFMIVGIAGLIVACGISGYKFKQRGEMSTSVFLMQTRVAAQGTVVSCLTIGLLYNMFQKHVLHRGEDD</sequence>
<evidence type="ECO:0000256" key="6">
    <source>
        <dbReference type="SAM" id="Phobius"/>
    </source>
</evidence>
<feature type="transmembrane region" description="Helical" evidence="6">
    <location>
        <begin position="64"/>
        <end position="82"/>
    </location>
</feature>
<dbReference type="Pfam" id="PF04588">
    <property type="entry name" value="HIG_1_N"/>
    <property type="match status" value="1"/>
</dbReference>
<dbReference type="PANTHER" id="PTHR12297">
    <property type="entry name" value="HYPOXIA-INDUCBILE GENE 1 HIG1 -RELATED"/>
    <property type="match status" value="1"/>
</dbReference>
<comment type="caution">
    <text evidence="8">The sequence shown here is derived from an EMBL/GenBank/DDBJ whole genome shotgun (WGS) entry which is preliminary data.</text>
</comment>
<evidence type="ECO:0000259" key="7">
    <source>
        <dbReference type="PROSITE" id="PS51503"/>
    </source>
</evidence>